<dbReference type="Gene3D" id="3.30.70.1060">
    <property type="entry name" value="Dimeric alpha+beta barrel"/>
    <property type="match status" value="1"/>
</dbReference>
<name>A0ABV8EJ93_9BACT</name>
<dbReference type="Pfam" id="PF03795">
    <property type="entry name" value="YCII"/>
    <property type="match status" value="1"/>
</dbReference>
<proteinExistence type="inferred from homology"/>
<protein>
    <submittedName>
        <fullName evidence="3">YciI family protein</fullName>
    </submittedName>
</protein>
<gene>
    <name evidence="3" type="ORF">ACFOUP_06860</name>
</gene>
<dbReference type="Proteomes" id="UP001595766">
    <property type="component" value="Unassembled WGS sequence"/>
</dbReference>
<comment type="similarity">
    <text evidence="1">Belongs to the YciI family.</text>
</comment>
<organism evidence="3 4">
    <name type="scientific">Belliella kenyensis</name>
    <dbReference type="NCBI Taxonomy" id="1472724"/>
    <lineage>
        <taxon>Bacteria</taxon>
        <taxon>Pseudomonadati</taxon>
        <taxon>Bacteroidota</taxon>
        <taxon>Cytophagia</taxon>
        <taxon>Cytophagales</taxon>
        <taxon>Cyclobacteriaceae</taxon>
        <taxon>Belliella</taxon>
    </lineage>
</organism>
<dbReference type="EMBL" id="JBHSAV010000017">
    <property type="protein sequence ID" value="MFC3976089.1"/>
    <property type="molecule type" value="Genomic_DNA"/>
</dbReference>
<reference evidence="4" key="1">
    <citation type="journal article" date="2019" name="Int. J. Syst. Evol. Microbiol.">
        <title>The Global Catalogue of Microorganisms (GCM) 10K type strain sequencing project: providing services to taxonomists for standard genome sequencing and annotation.</title>
        <authorList>
            <consortium name="The Broad Institute Genomics Platform"/>
            <consortium name="The Broad Institute Genome Sequencing Center for Infectious Disease"/>
            <person name="Wu L."/>
            <person name="Ma J."/>
        </authorList>
    </citation>
    <scope>NUCLEOTIDE SEQUENCE [LARGE SCALE GENOMIC DNA]</scope>
    <source>
        <strain evidence="4">CECT 8551</strain>
    </source>
</reference>
<evidence type="ECO:0000313" key="4">
    <source>
        <dbReference type="Proteomes" id="UP001595766"/>
    </source>
</evidence>
<evidence type="ECO:0000313" key="3">
    <source>
        <dbReference type="EMBL" id="MFC3976089.1"/>
    </source>
</evidence>
<comment type="caution">
    <text evidence="3">The sequence shown here is derived from an EMBL/GenBank/DDBJ whole genome shotgun (WGS) entry which is preliminary data.</text>
</comment>
<accession>A0ABV8EJ93</accession>
<dbReference type="SUPFAM" id="SSF54909">
    <property type="entry name" value="Dimeric alpha+beta barrel"/>
    <property type="match status" value="1"/>
</dbReference>
<dbReference type="InterPro" id="IPR011008">
    <property type="entry name" value="Dimeric_a/b-barrel"/>
</dbReference>
<dbReference type="RefSeq" id="WP_241292764.1">
    <property type="nucleotide sequence ID" value="NZ_JAKZGR010000004.1"/>
</dbReference>
<sequence length="115" mass="12859">MTQLKEFMLLFRYEPSNEEPTPKQLEEMHRHWGEFIGGIAMQGILVSTHQLGFEGKKIVAHHETEDGLYIADGQTIGGNMVLKAESIESATELAKKCPVLFMGGTVEVRDVIPMN</sequence>
<feature type="domain" description="YCII-related" evidence="2">
    <location>
        <begin position="48"/>
        <end position="115"/>
    </location>
</feature>
<dbReference type="InterPro" id="IPR005545">
    <property type="entry name" value="YCII"/>
</dbReference>
<keyword evidence="4" id="KW-1185">Reference proteome</keyword>
<evidence type="ECO:0000256" key="1">
    <source>
        <dbReference type="ARBA" id="ARBA00007689"/>
    </source>
</evidence>
<evidence type="ECO:0000259" key="2">
    <source>
        <dbReference type="Pfam" id="PF03795"/>
    </source>
</evidence>